<protein>
    <submittedName>
        <fullName evidence="1">Uncharacterized protein</fullName>
    </submittedName>
</protein>
<name>A0A383UZT4_BLUHO</name>
<proteinExistence type="predicted"/>
<reference evidence="1 2" key="1">
    <citation type="submission" date="2017-11" db="EMBL/GenBank/DDBJ databases">
        <authorList>
            <person name="Kracher B."/>
        </authorList>
    </citation>
    <scope>NUCLEOTIDE SEQUENCE [LARGE SCALE GENOMIC DNA]</scope>
    <source>
        <strain evidence="1 2">RACE1</strain>
    </source>
</reference>
<sequence>MSHTFQGPGTYVKAYCSFSLSTMDIVSKIFHDQTPVAYTSHVDFGGNEAEEIECPEYIEGLTAGADEAEGLKISRIWKHKTCLYSDYALRNQRILTKVDADCPIIIENFISAEHFFKWDFE</sequence>
<evidence type="ECO:0000313" key="2">
    <source>
        <dbReference type="Proteomes" id="UP000275772"/>
    </source>
</evidence>
<gene>
    <name evidence="1" type="ORF">BLGHR1_15918</name>
</gene>
<evidence type="ECO:0000313" key="1">
    <source>
        <dbReference type="EMBL" id="SZF05118.1"/>
    </source>
</evidence>
<dbReference type="VEuPathDB" id="FungiDB:BLGHR1_15918"/>
<dbReference type="EMBL" id="UNSH01000072">
    <property type="protein sequence ID" value="SZF05118.1"/>
    <property type="molecule type" value="Genomic_DNA"/>
</dbReference>
<organism evidence="1 2">
    <name type="scientific">Blumeria hordei</name>
    <name type="common">Barley powdery mildew</name>
    <name type="synonym">Blumeria graminis f. sp. hordei</name>
    <dbReference type="NCBI Taxonomy" id="2867405"/>
    <lineage>
        <taxon>Eukaryota</taxon>
        <taxon>Fungi</taxon>
        <taxon>Dikarya</taxon>
        <taxon>Ascomycota</taxon>
        <taxon>Pezizomycotina</taxon>
        <taxon>Leotiomycetes</taxon>
        <taxon>Erysiphales</taxon>
        <taxon>Erysiphaceae</taxon>
        <taxon>Blumeria</taxon>
    </lineage>
</organism>
<accession>A0A383UZT4</accession>
<dbReference type="Proteomes" id="UP000275772">
    <property type="component" value="Unassembled WGS sequence"/>
</dbReference>
<dbReference type="AlphaFoldDB" id="A0A383UZT4"/>